<dbReference type="OrthoDB" id="2152680at2759"/>
<feature type="region of interest" description="Disordered" evidence="1">
    <location>
        <begin position="445"/>
        <end position="467"/>
    </location>
</feature>
<evidence type="ECO:0000313" key="2">
    <source>
        <dbReference type="EMBL" id="KAG7527415.1"/>
    </source>
</evidence>
<reference evidence="2" key="1">
    <citation type="submission" date="2020-04" db="EMBL/GenBank/DDBJ databases">
        <title>Analysis of mating type loci in Filobasidium floriforme.</title>
        <authorList>
            <person name="Nowrousian M."/>
        </authorList>
    </citation>
    <scope>NUCLEOTIDE SEQUENCE</scope>
    <source>
        <strain evidence="2">CBS 6242</strain>
    </source>
</reference>
<organism evidence="2 3">
    <name type="scientific">Filobasidium floriforme</name>
    <dbReference type="NCBI Taxonomy" id="5210"/>
    <lineage>
        <taxon>Eukaryota</taxon>
        <taxon>Fungi</taxon>
        <taxon>Dikarya</taxon>
        <taxon>Basidiomycota</taxon>
        <taxon>Agaricomycotina</taxon>
        <taxon>Tremellomycetes</taxon>
        <taxon>Filobasidiales</taxon>
        <taxon>Filobasidiaceae</taxon>
        <taxon>Filobasidium</taxon>
    </lineage>
</organism>
<keyword evidence="3" id="KW-1185">Reference proteome</keyword>
<evidence type="ECO:0000313" key="3">
    <source>
        <dbReference type="Proteomes" id="UP000812966"/>
    </source>
</evidence>
<name>A0A8K0JGB2_9TREE</name>
<proteinExistence type="predicted"/>
<evidence type="ECO:0000256" key="1">
    <source>
        <dbReference type="SAM" id="MobiDB-lite"/>
    </source>
</evidence>
<feature type="compositionally biased region" description="Acidic residues" evidence="1">
    <location>
        <begin position="451"/>
        <end position="465"/>
    </location>
</feature>
<comment type="caution">
    <text evidence="2">The sequence shown here is derived from an EMBL/GenBank/DDBJ whole genome shotgun (WGS) entry which is preliminary data.</text>
</comment>
<dbReference type="AlphaFoldDB" id="A0A8K0JGB2"/>
<dbReference type="Proteomes" id="UP000812966">
    <property type="component" value="Unassembled WGS sequence"/>
</dbReference>
<dbReference type="PANTHER" id="PTHR28153:SF1">
    <property type="entry name" value="DUF4484 DOMAIN-CONTAINING PROTEIN"/>
    <property type="match status" value="1"/>
</dbReference>
<dbReference type="EMBL" id="JABELV010000294">
    <property type="protein sequence ID" value="KAG7527415.1"/>
    <property type="molecule type" value="Genomic_DNA"/>
</dbReference>
<dbReference type="InterPro" id="IPR018626">
    <property type="entry name" value="LCHN/Anr2"/>
</dbReference>
<dbReference type="PANTHER" id="PTHR28153">
    <property type="entry name" value="PROTEIN, PUTATIVE-RELATED"/>
    <property type="match status" value="1"/>
</dbReference>
<dbReference type="GO" id="GO:0005811">
    <property type="term" value="C:lipid droplet"/>
    <property type="evidence" value="ECO:0007669"/>
    <property type="project" value="TreeGrafter"/>
</dbReference>
<gene>
    <name evidence="2" type="ORF">FFLO_06957</name>
</gene>
<accession>A0A8K0JGB2</accession>
<sequence length="564" mass="61997">MSNVIAIDALFLALFDDHKGQSLIWKRSRDGVDSLDGIEFQALPSGLHSVETDTFYFDHASTSSPGRAGRLGITVFHNKELDEDEIKVAGSSTGGRGRLMLSLGILMGTSSTTGFPEFPPLTGLQDLVARISNEWDYSLTGSQGEITRQAWLDDLLDPFWTQHRTSSTTSAPTSIGSGSNKFALQDLKNGSKALSTDHPIHYFDHLWRYFDINACTLWKYAMTDRRILFFSHTPLEPACKAAWCTWLLGQTRTESEDDPSVFLGSIGLMDMAKVQNVKGRWVACTSDAIFKDRPQMWDLLVDLGSNPLPAISDDAHDNFLSISTSTLAGGSTTMRARFIPEAESSTIQLPSSSKPTIYTKSISHTFSDKALWKDVQSVIAKEDVERETSVTSSTGVWGYAYGAYATLCEVCWGFCAMAVGKGVRGDHDHSSGTGYIRLPQDGQEGLASLDSDGEEDDQDAADDIPPEYTGQGIRRTIAALDVFRRRATRLASKIEKVGYKRALSKEDMAALGLSAWSWVDVDFVRAMYAGAKRDRGDLNQDEPVVPAIQVENGWFRWVSSIVGA</sequence>
<dbReference type="InterPro" id="IPR053056">
    <property type="entry name" value="Lipid_Metab_Assoc_Protein"/>
</dbReference>
<protein>
    <submittedName>
        <fullName evidence="2">Uncharacterized protein</fullName>
    </submittedName>
</protein>
<dbReference type="Pfam" id="PF09804">
    <property type="entry name" value="DENND11"/>
    <property type="match status" value="1"/>
</dbReference>